<comment type="caution">
    <text evidence="4">The sequence shown here is derived from an EMBL/GenBank/DDBJ whole genome shotgun (WGS) entry which is preliminary data.</text>
</comment>
<dbReference type="GO" id="GO:0008270">
    <property type="term" value="F:zinc ion binding"/>
    <property type="evidence" value="ECO:0007669"/>
    <property type="project" value="UniProtKB-UniRule"/>
</dbReference>
<dbReference type="UniPathway" id="UPA00143"/>
<comment type="similarity">
    <text evidence="1">Belongs to the E3 ubiquitin-protein ligase UBR1-like family.</text>
</comment>
<dbReference type="GO" id="GO:0061630">
    <property type="term" value="F:ubiquitin protein ligase activity"/>
    <property type="evidence" value="ECO:0007669"/>
    <property type="project" value="UniProtKB-UniRule"/>
</dbReference>
<dbReference type="PANTHER" id="PTHR21497">
    <property type="entry name" value="UBIQUITIN LIGASE E3 ALPHA-RELATED"/>
    <property type="match status" value="1"/>
</dbReference>
<dbReference type="FunFam" id="1.10.10.2670:FF:000003">
    <property type="entry name" value="E3 ubiquitin-protein ligase PRT6"/>
    <property type="match status" value="1"/>
</dbReference>
<dbReference type="GO" id="GO:0005737">
    <property type="term" value="C:cytoplasm"/>
    <property type="evidence" value="ECO:0007669"/>
    <property type="project" value="TreeGrafter"/>
</dbReference>
<dbReference type="SUPFAM" id="SSF46785">
    <property type="entry name" value="Winged helix' DNA-binding domain"/>
    <property type="match status" value="1"/>
</dbReference>
<keyword evidence="5" id="KW-1185">Reference proteome</keyword>
<dbReference type="AlphaFoldDB" id="A0A843VN97"/>
<dbReference type="GO" id="GO:0071596">
    <property type="term" value="P:ubiquitin-dependent protein catabolic process via the N-end rule pathway"/>
    <property type="evidence" value="ECO:0007669"/>
    <property type="project" value="UniProtKB-UniRule"/>
</dbReference>
<dbReference type="EMBL" id="NMUH01002520">
    <property type="protein sequence ID" value="MQM00483.1"/>
    <property type="molecule type" value="Genomic_DNA"/>
</dbReference>
<dbReference type="InterPro" id="IPR042065">
    <property type="entry name" value="E3_ELL-like"/>
</dbReference>
<dbReference type="Proteomes" id="UP000652761">
    <property type="component" value="Unassembled WGS sequence"/>
</dbReference>
<comment type="function">
    <text evidence="1">Ubiquitin ligase protein which is a component of the N-end rule pathway. Recognizes and binds to proteins bearing specific N-terminal residues that are destabilizing according to the N-end rule, leading to their ubiquitination and subsequent degradation.</text>
</comment>
<dbReference type="InterPro" id="IPR036390">
    <property type="entry name" value="WH_DNA-bd_sf"/>
</dbReference>
<reference evidence="4" key="1">
    <citation type="submission" date="2017-07" db="EMBL/GenBank/DDBJ databases">
        <title>Taro Niue Genome Assembly and Annotation.</title>
        <authorList>
            <person name="Atibalentja N."/>
            <person name="Keating K."/>
            <person name="Fields C.J."/>
        </authorList>
    </citation>
    <scope>NUCLEOTIDE SEQUENCE</scope>
    <source>
        <strain evidence="4">Niue_2</strain>
        <tissue evidence="4">Leaf</tissue>
    </source>
</reference>
<evidence type="ECO:0000313" key="4">
    <source>
        <dbReference type="EMBL" id="MQM00483.1"/>
    </source>
</evidence>
<feature type="domain" description="E3 ubiquitin-protein ligase UBR-like C-terminal" evidence="2">
    <location>
        <begin position="722"/>
        <end position="1202"/>
    </location>
</feature>
<dbReference type="InterPro" id="IPR044046">
    <property type="entry name" value="E3_ligase_UBR-like_C"/>
</dbReference>
<dbReference type="Pfam" id="PF18995">
    <property type="entry name" value="PRT6_C"/>
    <property type="match status" value="1"/>
</dbReference>
<comment type="pathway">
    <text evidence="1">Protein modification; protein ubiquitination.</text>
</comment>
<dbReference type="OrthoDB" id="26387at2759"/>
<accession>A0A843VN97</accession>
<keyword evidence="1" id="KW-0808">Transferase</keyword>
<evidence type="ECO:0000259" key="2">
    <source>
        <dbReference type="Pfam" id="PF18995"/>
    </source>
</evidence>
<dbReference type="InterPro" id="IPR055194">
    <property type="entry name" value="UBR1-like_WH"/>
</dbReference>
<feature type="domain" description="E3 ubiquitin-protein ligase UBR1-like winged-helix" evidence="3">
    <location>
        <begin position="24"/>
        <end position="110"/>
    </location>
</feature>
<protein>
    <recommendedName>
        <fullName evidence="1">E3 ubiquitin-protein ligase</fullName>
        <ecNumber evidence="1">2.3.2.27</ecNumber>
    </recommendedName>
</protein>
<dbReference type="Gene3D" id="1.10.10.2670">
    <property type="entry name" value="E3 ubiquitin-protein ligase"/>
    <property type="match status" value="1"/>
</dbReference>
<sequence>MLTLIIQIVADRRFCGLSTSENLCRELIYRLAIGDATRSQLVKALPRDLSKNDQVQEIIDRVAIYSNPSGLKQGKYSLRKAYWKELDLYHPRWNSRDLQGTEERYLRFCKVSALNAQLPRWTKVFDPLSTLCRIPTSRAVLQIVRTVFFYAVFTDPSSVSHAPDGVLVTALHLLSLALDICDKCTPVAGPDISISCEDDIFPVLRYASEKINLGTGRDPAMRENESMLSLLVSLMVRYKNDNDHNHDDSRLCDISSLIESLLKKFAHLDTNCMDELKKLAPHVVCNVQRENSEKDLVSVSDVKERKAKARERQAAILEKMRAEQSKFIASLRTSESNEGDLLKSEQEASKKLYAREESTPICSLCRDSESKSPVSFLILLQKSRLSSFVDRRPPSWDEINGSDDEHLSISKGKLTGSEFDLSTPEIDPTSRLLQLLRSVGHELMYDLQPTEIVAFLDVAKEDVKGIQSLNASNSANINIASSLVMMESELYLSVHEEICNREKFTNVLAGVEKGLVSLPVKGLSGIKDVESVMVGGHVTPRGTSKSWSGPSDLLCSTSKSATKNVTFERFGPLNCDGIHISSCGHAVHQECHDRYLFSLKQRHIRRLGFEGGHIVDPDMGELLCPVCRRFANSILPVYPGNTRMIRRHAILPESNHASTSGFASVADENTLHLSHAVSLLRSTAEKVRQVKFFKVLSGNISGTIEPALEPVLRKLCGMYFPNGYDHLSASGQLSYSLLLWDTLRYSLTSTEIAARGRTVASSDGSHSGLQALYCELQSSNGFILSLLLQAAQASRSLNRLQVLMRFSGIELLAASICSDLPGHRSNIDRQKGPLSTMMERLRKEEVAPDIKFLKQAADPILAHDPFSSLLWVLFCLPLPFASSDQTFVALVHLFYVVCVIQALITCHSKHHFDILDISDCPVNDICKTMGESELGRRFFVSNYFDASVNPKDTIRRFTFPFLRRCALLWKMLKSLMSIPCYDNAHVWDKLTRYMNNDMLENTDDLSMELSEISELENSFQIHSLEAVLSDKLVSALALKWCTHLSEEFSVHNFGCVLYSTPAVPFRLMRLPLLYQDLLQRYVKQHCPECKAVPEEPALCLLCGRLCSPSGKPCCRLVPSDIFVMCERSHGLIASRCQSHAAACGAGVGVFLLIRRTTIILQRSARKAPWPSPYLDAFGEEDHEMHRGKPLYLSDERYSALAYLPLHLIFFGGIGRLWISVLLAYHAPASWNHFASTCTCISL</sequence>
<keyword evidence="1" id="KW-0833">Ubl conjugation pathway</keyword>
<comment type="catalytic activity">
    <reaction evidence="1">
        <text>S-ubiquitinyl-[E2 ubiquitin-conjugating enzyme]-L-cysteine + [acceptor protein]-L-lysine = [E2 ubiquitin-conjugating enzyme]-L-cysteine + N(6)-ubiquitinyl-[acceptor protein]-L-lysine.</text>
        <dbReference type="EC" id="2.3.2.27"/>
    </reaction>
</comment>
<dbReference type="GO" id="GO:0000151">
    <property type="term" value="C:ubiquitin ligase complex"/>
    <property type="evidence" value="ECO:0007669"/>
    <property type="project" value="TreeGrafter"/>
</dbReference>
<keyword evidence="1" id="KW-0479">Metal-binding</keyword>
<dbReference type="EC" id="2.3.2.27" evidence="1"/>
<name>A0A843VN97_COLES</name>
<dbReference type="InterPro" id="IPR039164">
    <property type="entry name" value="UBR1-like"/>
</dbReference>
<evidence type="ECO:0000313" key="5">
    <source>
        <dbReference type="Proteomes" id="UP000652761"/>
    </source>
</evidence>
<keyword evidence="1" id="KW-0863">Zinc-finger</keyword>
<evidence type="ECO:0000256" key="1">
    <source>
        <dbReference type="RuleBase" id="RU366018"/>
    </source>
</evidence>
<dbReference type="PANTHER" id="PTHR21497:SF53">
    <property type="entry name" value="E3 UBIQUITIN-PROTEIN LIGASE PRT6"/>
    <property type="match status" value="1"/>
</dbReference>
<keyword evidence="1" id="KW-0862">Zinc</keyword>
<organism evidence="4 5">
    <name type="scientific">Colocasia esculenta</name>
    <name type="common">Wild taro</name>
    <name type="synonym">Arum esculentum</name>
    <dbReference type="NCBI Taxonomy" id="4460"/>
    <lineage>
        <taxon>Eukaryota</taxon>
        <taxon>Viridiplantae</taxon>
        <taxon>Streptophyta</taxon>
        <taxon>Embryophyta</taxon>
        <taxon>Tracheophyta</taxon>
        <taxon>Spermatophyta</taxon>
        <taxon>Magnoliopsida</taxon>
        <taxon>Liliopsida</taxon>
        <taxon>Araceae</taxon>
        <taxon>Aroideae</taxon>
        <taxon>Colocasieae</taxon>
        <taxon>Colocasia</taxon>
    </lineage>
</organism>
<evidence type="ECO:0000259" key="3">
    <source>
        <dbReference type="Pfam" id="PF22960"/>
    </source>
</evidence>
<gene>
    <name evidence="4" type="ORF">Taro_033214</name>
</gene>
<dbReference type="Pfam" id="PF22960">
    <property type="entry name" value="WHD_UBR1"/>
    <property type="match status" value="1"/>
</dbReference>
<dbReference type="CDD" id="cd16482">
    <property type="entry name" value="RING-H2_UBR1-like"/>
    <property type="match status" value="1"/>
</dbReference>
<dbReference type="GO" id="GO:0016567">
    <property type="term" value="P:protein ubiquitination"/>
    <property type="evidence" value="ECO:0007669"/>
    <property type="project" value="UniProtKB-UniRule"/>
</dbReference>
<proteinExistence type="inferred from homology"/>